<evidence type="ECO:0000256" key="5">
    <source>
        <dbReference type="RuleBase" id="RU361157"/>
    </source>
</evidence>
<dbReference type="PANTHER" id="PTHR43229:SF2">
    <property type="entry name" value="NODULATION PROTEIN J"/>
    <property type="match status" value="1"/>
</dbReference>
<feature type="domain" description="ABC transmembrane type-2" evidence="6">
    <location>
        <begin position="46"/>
        <end position="278"/>
    </location>
</feature>
<protein>
    <recommendedName>
        <fullName evidence="5">Transport permease protein</fullName>
    </recommendedName>
</protein>
<keyword evidence="8" id="KW-1185">Reference proteome</keyword>
<feature type="transmembrane region" description="Helical" evidence="5">
    <location>
        <begin position="254"/>
        <end position="275"/>
    </location>
</feature>
<feature type="transmembrane region" description="Helical" evidence="5">
    <location>
        <begin position="197"/>
        <end position="215"/>
    </location>
</feature>
<evidence type="ECO:0000313" key="7">
    <source>
        <dbReference type="EMBL" id="MBP2245790.1"/>
    </source>
</evidence>
<proteinExistence type="inferred from homology"/>
<keyword evidence="2 5" id="KW-0812">Transmembrane</keyword>
<evidence type="ECO:0000313" key="8">
    <source>
        <dbReference type="Proteomes" id="UP000810207"/>
    </source>
</evidence>
<dbReference type="Pfam" id="PF01061">
    <property type="entry name" value="ABC2_membrane"/>
    <property type="match status" value="1"/>
</dbReference>
<dbReference type="PRINTS" id="PR00164">
    <property type="entry name" value="ABC2TRNSPORT"/>
</dbReference>
<dbReference type="InterPro" id="IPR000412">
    <property type="entry name" value="ABC_2_transport"/>
</dbReference>
<accession>A0ABS4RTX1</accession>
<dbReference type="PANTHER" id="PTHR43229">
    <property type="entry name" value="NODULATION PROTEIN J"/>
    <property type="match status" value="1"/>
</dbReference>
<dbReference type="EMBL" id="JAGIKV010000007">
    <property type="protein sequence ID" value="MBP2245790.1"/>
    <property type="molecule type" value="Genomic_DNA"/>
</dbReference>
<evidence type="ECO:0000256" key="1">
    <source>
        <dbReference type="ARBA" id="ARBA00004141"/>
    </source>
</evidence>
<sequence>MSIEYAKTGTGQETLKLQAIGKPTGFFAVVWATTVKELQIAVRYLPNFFGNFLQLGLRVLFFLLMSTFVVYEGENVLQGDNLFIFYLGAILVWLFYGVALNAPLGAVTNDLHNGTLEYLYCNPISRYAYYVGTVVASALMNVIVFIPMYILLVLYAGLNFAESMMILVTCLVVIVALMALGVMIALLGILYRQVSSIVGILFIMFEFVAGAYFPVDQFPAVVRWIAYLLPYTWGYDMVRYYSFKTDWVPLAPIWMEWCILIFFAISYTIISIVMLRKVEKMAKKKGLNLI</sequence>
<dbReference type="PROSITE" id="PS51012">
    <property type="entry name" value="ABC_TM2"/>
    <property type="match status" value="1"/>
</dbReference>
<keyword evidence="3 5" id="KW-1133">Transmembrane helix</keyword>
<keyword evidence="5" id="KW-0813">Transport</keyword>
<evidence type="ECO:0000256" key="2">
    <source>
        <dbReference type="ARBA" id="ARBA00022692"/>
    </source>
</evidence>
<feature type="transmembrane region" description="Helical" evidence="5">
    <location>
        <begin position="127"/>
        <end position="154"/>
    </location>
</feature>
<evidence type="ECO:0000259" key="6">
    <source>
        <dbReference type="PROSITE" id="PS51012"/>
    </source>
</evidence>
<comment type="subcellular location">
    <subcellularLocation>
        <location evidence="5">Cell membrane</location>
        <topology evidence="5">Multi-pass membrane protein</topology>
    </subcellularLocation>
    <subcellularLocation>
        <location evidence="1">Membrane</location>
        <topology evidence="1">Multi-pass membrane protein</topology>
    </subcellularLocation>
</comment>
<feature type="transmembrane region" description="Helical" evidence="5">
    <location>
        <begin position="166"/>
        <end position="191"/>
    </location>
</feature>
<keyword evidence="5" id="KW-1003">Cell membrane</keyword>
<dbReference type="InterPro" id="IPR051784">
    <property type="entry name" value="Nod_factor_ABC_transporter"/>
</dbReference>
<feature type="transmembrane region" description="Helical" evidence="5">
    <location>
        <begin position="52"/>
        <end position="71"/>
    </location>
</feature>
<dbReference type="InterPro" id="IPR013525">
    <property type="entry name" value="ABC2_TM"/>
</dbReference>
<feature type="transmembrane region" description="Helical" evidence="5">
    <location>
        <begin position="83"/>
        <end position="107"/>
    </location>
</feature>
<comment type="caution">
    <text evidence="7">The sequence shown here is derived from an EMBL/GenBank/DDBJ whole genome shotgun (WGS) entry which is preliminary data.</text>
</comment>
<organism evidence="7 8">
    <name type="scientific">Paenibacillus xylanexedens</name>
    <dbReference type="NCBI Taxonomy" id="528191"/>
    <lineage>
        <taxon>Bacteria</taxon>
        <taxon>Bacillati</taxon>
        <taxon>Bacillota</taxon>
        <taxon>Bacilli</taxon>
        <taxon>Bacillales</taxon>
        <taxon>Paenibacillaceae</taxon>
        <taxon>Paenibacillus</taxon>
    </lineage>
</organism>
<gene>
    <name evidence="7" type="ORF">J2Z28_002408</name>
</gene>
<dbReference type="RefSeq" id="WP_211082611.1">
    <property type="nucleotide sequence ID" value="NZ_CBCSLC010000026.1"/>
</dbReference>
<dbReference type="Proteomes" id="UP000810207">
    <property type="component" value="Unassembled WGS sequence"/>
</dbReference>
<dbReference type="InterPro" id="IPR047817">
    <property type="entry name" value="ABC2_TM_bact-type"/>
</dbReference>
<name>A0ABS4RTX1_PAEXY</name>
<reference evidence="7 8" key="1">
    <citation type="submission" date="2021-03" db="EMBL/GenBank/DDBJ databases">
        <title>Genomic Encyclopedia of Type Strains, Phase IV (KMG-IV): sequencing the most valuable type-strain genomes for metagenomic binning, comparative biology and taxonomic classification.</title>
        <authorList>
            <person name="Goeker M."/>
        </authorList>
    </citation>
    <scope>NUCLEOTIDE SEQUENCE [LARGE SCALE GENOMIC DNA]</scope>
    <source>
        <strain evidence="7 8">DSM 21292</strain>
    </source>
</reference>
<evidence type="ECO:0000256" key="4">
    <source>
        <dbReference type="ARBA" id="ARBA00023136"/>
    </source>
</evidence>
<comment type="similarity">
    <text evidence="5">Belongs to the ABC-2 integral membrane protein family.</text>
</comment>
<keyword evidence="4 5" id="KW-0472">Membrane</keyword>
<evidence type="ECO:0000256" key="3">
    <source>
        <dbReference type="ARBA" id="ARBA00022989"/>
    </source>
</evidence>